<dbReference type="RefSeq" id="WP_256621697.1">
    <property type="nucleotide sequence ID" value="NZ_JTEO01000002.1"/>
</dbReference>
<proteinExistence type="predicted"/>
<comment type="caution">
    <text evidence="8">The sequence shown here is derived from an EMBL/GenBank/DDBJ whole genome shotgun (WGS) entry which is preliminary data.</text>
</comment>
<evidence type="ECO:0000256" key="5">
    <source>
        <dbReference type="ARBA" id="ARBA00023136"/>
    </source>
</evidence>
<name>A0AAE3KYC2_9EURY</name>
<evidence type="ECO:0000256" key="6">
    <source>
        <dbReference type="SAM" id="Phobius"/>
    </source>
</evidence>
<keyword evidence="5 6" id="KW-0472">Membrane</keyword>
<evidence type="ECO:0000313" key="9">
    <source>
        <dbReference type="Proteomes" id="UP001206983"/>
    </source>
</evidence>
<feature type="transmembrane region" description="Helical" evidence="6">
    <location>
        <begin position="12"/>
        <end position="33"/>
    </location>
</feature>
<organism evidence="8 9">
    <name type="scientific">Methanolobus chelungpuianus</name>
    <dbReference type="NCBI Taxonomy" id="502115"/>
    <lineage>
        <taxon>Archaea</taxon>
        <taxon>Methanobacteriati</taxon>
        <taxon>Methanobacteriota</taxon>
        <taxon>Stenosarchaea group</taxon>
        <taxon>Methanomicrobia</taxon>
        <taxon>Methanosarcinales</taxon>
        <taxon>Methanosarcinaceae</taxon>
        <taxon>Methanolobus</taxon>
    </lineage>
</organism>
<evidence type="ECO:0000259" key="7">
    <source>
        <dbReference type="Pfam" id="PF13396"/>
    </source>
</evidence>
<sequence>MFDALFIGIPFLLFFLFFGAGIIGTLFWIWMLIDCATKEPSTGNDKLIWILVILLTHLIGALIYFLVRRPERIREFGA</sequence>
<accession>A0AAE3KYC2</accession>
<keyword evidence="4 6" id="KW-1133">Transmembrane helix</keyword>
<keyword evidence="9" id="KW-1185">Reference proteome</keyword>
<keyword evidence="3 6" id="KW-0812">Transmembrane</keyword>
<protein>
    <recommendedName>
        <fullName evidence="7">Cardiolipin synthase N-terminal domain-containing protein</fullName>
    </recommendedName>
</protein>
<feature type="transmembrane region" description="Helical" evidence="6">
    <location>
        <begin position="48"/>
        <end position="67"/>
    </location>
</feature>
<evidence type="ECO:0000256" key="3">
    <source>
        <dbReference type="ARBA" id="ARBA00022692"/>
    </source>
</evidence>
<evidence type="ECO:0000256" key="4">
    <source>
        <dbReference type="ARBA" id="ARBA00022989"/>
    </source>
</evidence>
<dbReference type="InterPro" id="IPR027379">
    <property type="entry name" value="CLS_N"/>
</dbReference>
<dbReference type="Pfam" id="PF13396">
    <property type="entry name" value="PLDc_N"/>
    <property type="match status" value="1"/>
</dbReference>
<feature type="domain" description="Cardiolipin synthase N-terminal" evidence="7">
    <location>
        <begin position="27"/>
        <end position="69"/>
    </location>
</feature>
<gene>
    <name evidence="8" type="ORF">PV02_01915</name>
</gene>
<keyword evidence="2" id="KW-1003">Cell membrane</keyword>
<evidence type="ECO:0000313" key="8">
    <source>
        <dbReference type="EMBL" id="MCQ6961958.1"/>
    </source>
</evidence>
<evidence type="ECO:0000256" key="1">
    <source>
        <dbReference type="ARBA" id="ARBA00004651"/>
    </source>
</evidence>
<evidence type="ECO:0000256" key="2">
    <source>
        <dbReference type="ARBA" id="ARBA00022475"/>
    </source>
</evidence>
<reference evidence="8 9" key="1">
    <citation type="journal article" date="2011" name="Appl. Environ. Microbiol.">
        <title>Methanogenic archaea isolated from Taiwan's Chelungpu fault.</title>
        <authorList>
            <person name="Wu S.Y."/>
            <person name="Lai M.C."/>
        </authorList>
    </citation>
    <scope>NUCLEOTIDE SEQUENCE [LARGE SCALE GENOMIC DNA]</scope>
    <source>
        <strain evidence="8 9">St545Mb</strain>
    </source>
</reference>
<dbReference type="AlphaFoldDB" id="A0AAE3KYC2"/>
<dbReference type="Proteomes" id="UP001206983">
    <property type="component" value="Unassembled WGS sequence"/>
</dbReference>
<dbReference type="EMBL" id="JTEO01000002">
    <property type="protein sequence ID" value="MCQ6961958.1"/>
    <property type="molecule type" value="Genomic_DNA"/>
</dbReference>
<dbReference type="GO" id="GO:0005886">
    <property type="term" value="C:plasma membrane"/>
    <property type="evidence" value="ECO:0007669"/>
    <property type="project" value="UniProtKB-SubCell"/>
</dbReference>
<comment type="subcellular location">
    <subcellularLocation>
        <location evidence="1">Cell membrane</location>
        <topology evidence="1">Multi-pass membrane protein</topology>
    </subcellularLocation>
</comment>